<comment type="similarity">
    <text evidence="2">Belongs to the TrkH potassium transport family.</text>
</comment>
<feature type="transmembrane region" description="Helical" evidence="13">
    <location>
        <begin position="271"/>
        <end position="290"/>
    </location>
</feature>
<keyword evidence="3" id="KW-0813">Transport</keyword>
<keyword evidence="4" id="KW-1003">Cell membrane</keyword>
<feature type="binding site" evidence="12">
    <location>
        <position position="431"/>
    </location>
    <ligand>
        <name>K(+)</name>
        <dbReference type="ChEBI" id="CHEBI:29103"/>
    </ligand>
</feature>
<feature type="binding site" evidence="12">
    <location>
        <position position="110"/>
    </location>
    <ligand>
        <name>K(+)</name>
        <dbReference type="ChEBI" id="CHEBI:29103"/>
    </ligand>
</feature>
<keyword evidence="6" id="KW-0633">Potassium transport</keyword>
<dbReference type="PANTHER" id="PTHR32024:SF2">
    <property type="entry name" value="TRK SYSTEM POTASSIUM UPTAKE PROTEIN TRKG-RELATED"/>
    <property type="match status" value="1"/>
</dbReference>
<feature type="binding site" evidence="12">
    <location>
        <position position="219"/>
    </location>
    <ligand>
        <name>K(+)</name>
        <dbReference type="ChEBI" id="CHEBI:29103"/>
    </ligand>
</feature>
<keyword evidence="9 13" id="KW-1133">Transmembrane helix</keyword>
<evidence type="ECO:0000256" key="9">
    <source>
        <dbReference type="ARBA" id="ARBA00022989"/>
    </source>
</evidence>
<feature type="transmembrane region" description="Helical" evidence="13">
    <location>
        <begin position="331"/>
        <end position="359"/>
    </location>
</feature>
<feature type="transmembrane region" description="Helical" evidence="13">
    <location>
        <begin position="68"/>
        <end position="90"/>
    </location>
</feature>
<feature type="transmembrane region" description="Helical" evidence="13">
    <location>
        <begin position="184"/>
        <end position="206"/>
    </location>
</feature>
<dbReference type="GO" id="GO:0015379">
    <property type="term" value="F:potassium:chloride symporter activity"/>
    <property type="evidence" value="ECO:0007669"/>
    <property type="project" value="InterPro"/>
</dbReference>
<feature type="binding site" evidence="12">
    <location>
        <position position="314"/>
    </location>
    <ligand>
        <name>K(+)</name>
        <dbReference type="ChEBI" id="CHEBI:29103"/>
    </ligand>
</feature>
<dbReference type="AlphaFoldDB" id="A0A4V1G545"/>
<dbReference type="PIRSF" id="PIRSF006247">
    <property type="entry name" value="TrkH"/>
    <property type="match status" value="1"/>
</dbReference>
<gene>
    <name evidence="14" type="ORF">E5Z56_06015</name>
</gene>
<dbReference type="GO" id="GO:0005886">
    <property type="term" value="C:plasma membrane"/>
    <property type="evidence" value="ECO:0007669"/>
    <property type="project" value="UniProtKB-SubCell"/>
</dbReference>
<dbReference type="Proteomes" id="UP000301475">
    <property type="component" value="Chromosome"/>
</dbReference>
<evidence type="ECO:0000256" key="2">
    <source>
        <dbReference type="ARBA" id="ARBA00009137"/>
    </source>
</evidence>
<evidence type="ECO:0000256" key="13">
    <source>
        <dbReference type="SAM" id="Phobius"/>
    </source>
</evidence>
<feature type="transmembrane region" description="Helical" evidence="13">
    <location>
        <begin position="132"/>
        <end position="150"/>
    </location>
</feature>
<keyword evidence="11 13" id="KW-0472">Membrane</keyword>
<evidence type="ECO:0000256" key="10">
    <source>
        <dbReference type="ARBA" id="ARBA00023065"/>
    </source>
</evidence>
<sequence>MNYRAVVNVLGKIMFMEGTLMILPLIVAIIYGEYDTLIAFLIPIVILVSVGLAFGVKTPKNKMLLAKEGFMICGLAWIFMSAFGCLPFVISGMIPNYLDAFFETVSGLTTTGSSILTKVEGNPYGLLFWRSFTNWIGGMGVITFLMAIVPQGDGQAMHLMRAEVPGPKAGKIVSKLTDTARILYILYFILTALEIIMLMFSGIGFYHSVVTAFATAGTGGFSVKDASIAGYHSPYVEYVVATFMLLFGVNFNLYFFMILRKFKAVLQDTELKVYLGMVVASITLICINLLSTGKIAFETAFRDSYFTVTSIVSTSGFVTADFEQWSVFSKVILISLMFVGGMAGSTAGGMKVTRIVLYFKQMIRDIKQMVRPRQVMSVRINKKSVDNSILKGINTYLVIYVFILLTSTLLVSIEGQSLVTTFTSVVTCFNNIGPGMDGVGATSNFAHLSVLSKIVLSFDMLAGRLEIFPMMILLIPSTWKRRV</sequence>
<evidence type="ECO:0000256" key="7">
    <source>
        <dbReference type="ARBA" id="ARBA00022692"/>
    </source>
</evidence>
<evidence type="ECO:0000256" key="4">
    <source>
        <dbReference type="ARBA" id="ARBA00022475"/>
    </source>
</evidence>
<keyword evidence="15" id="KW-1185">Reference proteome</keyword>
<accession>A0A4V1G545</accession>
<keyword evidence="5" id="KW-0997">Cell inner membrane</keyword>
<name>A0A4V1G545_9FIRM</name>
<feature type="transmembrane region" description="Helical" evidence="13">
    <location>
        <begin position="12"/>
        <end position="31"/>
    </location>
</feature>
<evidence type="ECO:0000313" key="14">
    <source>
        <dbReference type="EMBL" id="QCT06943.1"/>
    </source>
</evidence>
<dbReference type="InterPro" id="IPR004772">
    <property type="entry name" value="TrkH"/>
</dbReference>
<keyword evidence="12" id="KW-0479">Metal-binding</keyword>
<keyword evidence="8 12" id="KW-0630">Potassium</keyword>
<dbReference type="OrthoDB" id="9810952at2"/>
<dbReference type="Pfam" id="PF02386">
    <property type="entry name" value="TrkH"/>
    <property type="match status" value="1"/>
</dbReference>
<dbReference type="PANTHER" id="PTHR32024">
    <property type="entry name" value="TRK SYSTEM POTASSIUM UPTAKE PROTEIN TRKG-RELATED"/>
    <property type="match status" value="1"/>
</dbReference>
<feature type="transmembrane region" description="Helical" evidence="13">
    <location>
        <begin position="37"/>
        <end position="56"/>
    </location>
</feature>
<evidence type="ECO:0000313" key="15">
    <source>
        <dbReference type="Proteomes" id="UP000301475"/>
    </source>
</evidence>
<dbReference type="EMBL" id="CP039381">
    <property type="protein sequence ID" value="QCT06943.1"/>
    <property type="molecule type" value="Genomic_DNA"/>
</dbReference>
<organism evidence="14 15">
    <name type="scientific">Ruminococcus bovis</name>
    <dbReference type="NCBI Taxonomy" id="2564099"/>
    <lineage>
        <taxon>Bacteria</taxon>
        <taxon>Bacillati</taxon>
        <taxon>Bacillota</taxon>
        <taxon>Clostridia</taxon>
        <taxon>Eubacteriales</taxon>
        <taxon>Oscillospiraceae</taxon>
        <taxon>Ruminococcus</taxon>
    </lineage>
</organism>
<dbReference type="InterPro" id="IPR003445">
    <property type="entry name" value="Cat_transpt"/>
</dbReference>
<protein>
    <submittedName>
        <fullName evidence="14">TrkH family potassium uptake protein</fullName>
    </submittedName>
</protein>
<dbReference type="GO" id="GO:0046872">
    <property type="term" value="F:metal ion binding"/>
    <property type="evidence" value="ECO:0007669"/>
    <property type="project" value="UniProtKB-KW"/>
</dbReference>
<proteinExistence type="inferred from homology"/>
<evidence type="ECO:0000256" key="5">
    <source>
        <dbReference type="ARBA" id="ARBA00022519"/>
    </source>
</evidence>
<feature type="transmembrane region" description="Helical" evidence="13">
    <location>
        <begin position="454"/>
        <end position="475"/>
    </location>
</feature>
<feature type="transmembrane region" description="Helical" evidence="13">
    <location>
        <begin position="393"/>
        <end position="413"/>
    </location>
</feature>
<feature type="binding site" evidence="12">
    <location>
        <position position="111"/>
    </location>
    <ligand>
        <name>K(+)</name>
        <dbReference type="ChEBI" id="CHEBI:29103"/>
    </ligand>
</feature>
<evidence type="ECO:0000256" key="6">
    <source>
        <dbReference type="ARBA" id="ARBA00022538"/>
    </source>
</evidence>
<reference evidence="14 15" key="1">
    <citation type="submission" date="2019-04" db="EMBL/GenBank/DDBJ databases">
        <authorList>
            <person name="Embree M."/>
            <person name="Gaffney J.R."/>
        </authorList>
    </citation>
    <scope>NUCLEOTIDE SEQUENCE [LARGE SCALE GENOMIC DNA]</scope>
    <source>
        <strain evidence="14 15">JE7A12</strain>
    </source>
</reference>
<evidence type="ECO:0000256" key="11">
    <source>
        <dbReference type="ARBA" id="ARBA00023136"/>
    </source>
</evidence>
<evidence type="ECO:0000256" key="8">
    <source>
        <dbReference type="ARBA" id="ARBA00022958"/>
    </source>
</evidence>
<evidence type="ECO:0000256" key="12">
    <source>
        <dbReference type="PIRSR" id="PIRSR006247-1"/>
    </source>
</evidence>
<dbReference type="RefSeq" id="WP_138157019.1">
    <property type="nucleotide sequence ID" value="NZ_CP039381.1"/>
</dbReference>
<comment type="subcellular location">
    <subcellularLocation>
        <location evidence="1">Cell inner membrane</location>
        <topology evidence="1">Multi-pass membrane protein</topology>
    </subcellularLocation>
</comment>
<evidence type="ECO:0000256" key="1">
    <source>
        <dbReference type="ARBA" id="ARBA00004429"/>
    </source>
</evidence>
<evidence type="ECO:0000256" key="3">
    <source>
        <dbReference type="ARBA" id="ARBA00022448"/>
    </source>
</evidence>
<keyword evidence="10" id="KW-0406">Ion transport</keyword>
<dbReference type="KEGG" id="ruj:E5Z56_06015"/>
<feature type="transmembrane region" description="Helical" evidence="13">
    <location>
        <begin position="238"/>
        <end position="259"/>
    </location>
</feature>
<keyword evidence="7 13" id="KW-0812">Transmembrane</keyword>